<evidence type="ECO:0000259" key="2">
    <source>
        <dbReference type="Pfam" id="PF18705"/>
    </source>
</evidence>
<dbReference type="Gene3D" id="2.60.40.1630">
    <property type="entry name" value="bacillus anthracis domain"/>
    <property type="match status" value="1"/>
</dbReference>
<feature type="transmembrane region" description="Helical" evidence="1">
    <location>
        <begin position="56"/>
        <end position="74"/>
    </location>
</feature>
<keyword evidence="1" id="KW-1133">Transmembrane helix</keyword>
<dbReference type="EMBL" id="JACJVN010000083">
    <property type="protein sequence ID" value="MBB6679436.1"/>
    <property type="molecule type" value="Genomic_DNA"/>
</dbReference>
<protein>
    <submittedName>
        <fullName evidence="3">DUF4179 domain-containing protein</fullName>
    </submittedName>
</protein>
<sequence length="450" mass="49466">MNYREAEVEALLRGAAVRHTGAVPAVPAVVADRIDEVLEGLPERTKPERAPRWRPLMGFAAAGLAIAVVAVFAGQRDWSGMLPQSPSHSAVIGVVGEIMPEADSMTGPSVTDQGITVMVREVVYDDSYVGLRYTVSSDRQIDLSKVDAELQLNEQWAGYIGSIPEGKITGPLYDRSQRMEDGTYEGVVITPSQTALAPQELSPILMKVIPHSVQLNINKIGDVAGDWSFDMPVQSGKWRTVAGSVSRTNANGTFHLNKVMASPVSTQLWYGHTLSGFGESDNLGVEITDDTGQINEEVLSTRNPLDFDNEKINLPPLPKDAKSLRIRPFVFNLAQFEAKPVSFRTEMKEPPTESRPLKLPLRDTDTVDVTSIDYLPDRTIIHMQPVDYIWSLQLLDGEGNPIHSLAWNNGTDAVFEPVAPDTKLVFVTFGRTAKKYIPELEINVDLPHGK</sequence>
<gene>
    <name evidence="3" type="ORF">H4Q31_19300</name>
</gene>
<keyword evidence="4" id="KW-1185">Reference proteome</keyword>
<organism evidence="3 4">
    <name type="scientific">Cohnella lubricantis</name>
    <dbReference type="NCBI Taxonomy" id="2163172"/>
    <lineage>
        <taxon>Bacteria</taxon>
        <taxon>Bacillati</taxon>
        <taxon>Bacillota</taxon>
        <taxon>Bacilli</taxon>
        <taxon>Bacillales</taxon>
        <taxon>Paenibacillaceae</taxon>
        <taxon>Cohnella</taxon>
    </lineage>
</organism>
<evidence type="ECO:0000313" key="3">
    <source>
        <dbReference type="EMBL" id="MBB6679436.1"/>
    </source>
</evidence>
<dbReference type="Pfam" id="PF18705">
    <property type="entry name" value="DUF5643"/>
    <property type="match status" value="1"/>
</dbReference>
<name>A0A841TGE5_9BACL</name>
<evidence type="ECO:0000256" key="1">
    <source>
        <dbReference type="SAM" id="Phobius"/>
    </source>
</evidence>
<reference evidence="3 4" key="1">
    <citation type="submission" date="2020-08" db="EMBL/GenBank/DDBJ databases">
        <title>Cohnella phylogeny.</title>
        <authorList>
            <person name="Dunlap C."/>
        </authorList>
    </citation>
    <scope>NUCLEOTIDE SEQUENCE [LARGE SCALE GENOMIC DNA]</scope>
    <source>
        <strain evidence="3 4">DSM 103658</strain>
    </source>
</reference>
<keyword evidence="1" id="KW-0472">Membrane</keyword>
<keyword evidence="1" id="KW-0812">Transmembrane</keyword>
<dbReference type="RefSeq" id="WP_185180696.1">
    <property type="nucleotide sequence ID" value="NZ_CBCSEP010000026.1"/>
</dbReference>
<dbReference type="InterPro" id="IPR040680">
    <property type="entry name" value="DUF5643"/>
</dbReference>
<proteinExistence type="predicted"/>
<dbReference type="Proteomes" id="UP000574133">
    <property type="component" value="Unassembled WGS sequence"/>
</dbReference>
<evidence type="ECO:0000313" key="4">
    <source>
        <dbReference type="Proteomes" id="UP000574133"/>
    </source>
</evidence>
<accession>A0A841TGE5</accession>
<feature type="domain" description="DUF5643" evidence="2">
    <location>
        <begin position="249"/>
        <end position="337"/>
    </location>
</feature>
<dbReference type="AlphaFoldDB" id="A0A841TGE5"/>
<comment type="caution">
    <text evidence="3">The sequence shown here is derived from an EMBL/GenBank/DDBJ whole genome shotgun (WGS) entry which is preliminary data.</text>
</comment>